<keyword evidence="3" id="KW-1185">Reference proteome</keyword>
<dbReference type="Pfam" id="PF23548">
    <property type="entry name" value="Zn_ribbon_FGT1_2"/>
    <property type="match status" value="1"/>
</dbReference>
<accession>A0A6G1DTF1</accession>
<comment type="caution">
    <text evidence="2">The sequence shown here is derived from an EMBL/GenBank/DDBJ whole genome shotgun (WGS) entry which is preliminary data.</text>
</comment>
<reference evidence="2 3" key="1">
    <citation type="submission" date="2019-11" db="EMBL/GenBank/DDBJ databases">
        <title>Whole genome sequence of Oryza granulata.</title>
        <authorList>
            <person name="Li W."/>
        </authorList>
    </citation>
    <scope>NUCLEOTIDE SEQUENCE [LARGE SCALE GENOMIC DNA]</scope>
    <source>
        <strain evidence="3">cv. Menghai</strain>
        <tissue evidence="2">Leaf</tissue>
    </source>
</reference>
<protein>
    <recommendedName>
        <fullName evidence="1">FORGETTER1 second zinc ribbon domain-containing protein</fullName>
    </recommendedName>
</protein>
<name>A0A6G1DTF1_9ORYZ</name>
<proteinExistence type="predicted"/>
<evidence type="ECO:0000313" key="2">
    <source>
        <dbReference type="EMBL" id="KAF0915800.1"/>
    </source>
</evidence>
<dbReference type="OrthoDB" id="421838at2759"/>
<dbReference type="Proteomes" id="UP000479710">
    <property type="component" value="Unassembled WGS sequence"/>
</dbReference>
<organism evidence="2 3">
    <name type="scientific">Oryza meyeriana var. granulata</name>
    <dbReference type="NCBI Taxonomy" id="110450"/>
    <lineage>
        <taxon>Eukaryota</taxon>
        <taxon>Viridiplantae</taxon>
        <taxon>Streptophyta</taxon>
        <taxon>Embryophyta</taxon>
        <taxon>Tracheophyta</taxon>
        <taxon>Spermatophyta</taxon>
        <taxon>Magnoliopsida</taxon>
        <taxon>Liliopsida</taxon>
        <taxon>Poales</taxon>
        <taxon>Poaceae</taxon>
        <taxon>BOP clade</taxon>
        <taxon>Oryzoideae</taxon>
        <taxon>Oryzeae</taxon>
        <taxon>Oryzinae</taxon>
        <taxon>Oryza</taxon>
        <taxon>Oryza meyeriana</taxon>
    </lineage>
</organism>
<dbReference type="EMBL" id="SPHZ02000006">
    <property type="protein sequence ID" value="KAF0915800.1"/>
    <property type="molecule type" value="Genomic_DNA"/>
</dbReference>
<dbReference type="AlphaFoldDB" id="A0A6G1DTF1"/>
<gene>
    <name evidence="2" type="ORF">E2562_038926</name>
</gene>
<dbReference type="InterPro" id="IPR057025">
    <property type="entry name" value="Znr_FGT1_2"/>
</dbReference>
<sequence>MTEFICPKCRMGVDPTKIQLPCTLCKAILNVPHGLARFHCPQCDVDLVVDLSKLRNFLSSATSTADAVCPTATHALPPDDATRSVPMP</sequence>
<evidence type="ECO:0000259" key="1">
    <source>
        <dbReference type="Pfam" id="PF23548"/>
    </source>
</evidence>
<evidence type="ECO:0000313" key="3">
    <source>
        <dbReference type="Proteomes" id="UP000479710"/>
    </source>
</evidence>
<feature type="domain" description="FORGETTER1 second zinc ribbon" evidence="1">
    <location>
        <begin position="18"/>
        <end position="50"/>
    </location>
</feature>